<evidence type="ECO:0000313" key="1">
    <source>
        <dbReference type="EMBL" id="KAI4387083.1"/>
    </source>
</evidence>
<proteinExistence type="predicted"/>
<dbReference type="Proteomes" id="UP001057402">
    <property type="component" value="Chromosome 2"/>
</dbReference>
<gene>
    <name evidence="1" type="ORF">MLD38_004943</name>
</gene>
<comment type="caution">
    <text evidence="1">The sequence shown here is derived from an EMBL/GenBank/DDBJ whole genome shotgun (WGS) entry which is preliminary data.</text>
</comment>
<reference evidence="2" key="1">
    <citation type="journal article" date="2023" name="Front. Plant Sci.">
        <title>Chromosomal-level genome assembly of Melastoma candidum provides insights into trichome evolution.</title>
        <authorList>
            <person name="Zhong Y."/>
            <person name="Wu W."/>
            <person name="Sun C."/>
            <person name="Zou P."/>
            <person name="Liu Y."/>
            <person name="Dai S."/>
            <person name="Zhou R."/>
        </authorList>
    </citation>
    <scope>NUCLEOTIDE SEQUENCE [LARGE SCALE GENOMIC DNA]</scope>
</reference>
<organism evidence="1 2">
    <name type="scientific">Melastoma candidum</name>
    <dbReference type="NCBI Taxonomy" id="119954"/>
    <lineage>
        <taxon>Eukaryota</taxon>
        <taxon>Viridiplantae</taxon>
        <taxon>Streptophyta</taxon>
        <taxon>Embryophyta</taxon>
        <taxon>Tracheophyta</taxon>
        <taxon>Spermatophyta</taxon>
        <taxon>Magnoliopsida</taxon>
        <taxon>eudicotyledons</taxon>
        <taxon>Gunneridae</taxon>
        <taxon>Pentapetalae</taxon>
        <taxon>rosids</taxon>
        <taxon>malvids</taxon>
        <taxon>Myrtales</taxon>
        <taxon>Melastomataceae</taxon>
        <taxon>Melastomatoideae</taxon>
        <taxon>Melastomateae</taxon>
        <taxon>Melastoma</taxon>
    </lineage>
</organism>
<evidence type="ECO:0000313" key="2">
    <source>
        <dbReference type="Proteomes" id="UP001057402"/>
    </source>
</evidence>
<keyword evidence="2" id="KW-1185">Reference proteome</keyword>
<accession>A0ACB9S8V1</accession>
<name>A0ACB9S8V1_9MYRT</name>
<sequence length="219" mass="24261">MGDTCLVADLLLRLLRDPPPSSSLDWTVRGRRTRPHPKKEAAPTVEQARASPSTPLWWSGGGASEESPPDDCNAYFPPRSKASLASVAPTTTTSAALAVTACKRPRQKKRSLFQLKEEESLLWKERQSLEQELASLRLRVEKERATNESLKRLKANTTSTRQGQRSPRIHHKQRDAAAGDYLEETPRQLRGTHVCSGQNKAEAPGKASLLPDLNLPPEE</sequence>
<protein>
    <submittedName>
        <fullName evidence="1">Uncharacterized protein</fullName>
    </submittedName>
</protein>
<dbReference type="EMBL" id="CM042881">
    <property type="protein sequence ID" value="KAI4387083.1"/>
    <property type="molecule type" value="Genomic_DNA"/>
</dbReference>